<evidence type="ECO:0000313" key="2">
    <source>
        <dbReference type="EMBL" id="CAI3927213.1"/>
    </source>
</evidence>
<reference evidence="2" key="1">
    <citation type="submission" date="2022-10" db="EMBL/GenBank/DDBJ databases">
        <authorList>
            <person name="Botero Cardona J."/>
        </authorList>
    </citation>
    <scope>NUCLEOTIDE SEQUENCE</scope>
    <source>
        <strain evidence="2">LMG 31819</strain>
        <strain evidence="3">R-53529</strain>
    </source>
</reference>
<comment type="caution">
    <text evidence="2">The sequence shown here is derived from an EMBL/GenBank/DDBJ whole genome shotgun (WGS) entry which is preliminary data.</text>
</comment>
<dbReference type="AlphaFoldDB" id="A0A9W4TMN3"/>
<organism evidence="2 4">
    <name type="scientific">Commensalibacter communis</name>
    <dbReference type="NCBI Taxonomy" id="2972786"/>
    <lineage>
        <taxon>Bacteria</taxon>
        <taxon>Pseudomonadati</taxon>
        <taxon>Pseudomonadota</taxon>
        <taxon>Alphaproteobacteria</taxon>
        <taxon>Acetobacterales</taxon>
        <taxon>Acetobacteraceae</taxon>
    </lineage>
</organism>
<evidence type="ECO:0000313" key="5">
    <source>
        <dbReference type="Proteomes" id="UP001154259"/>
    </source>
</evidence>
<name>A0A9W4TMN3_9PROT</name>
<dbReference type="EMBL" id="CAMXCM010000001">
    <property type="protein sequence ID" value="CAI3927213.1"/>
    <property type="molecule type" value="Genomic_DNA"/>
</dbReference>
<dbReference type="EMBL" id="CAMXCS010000001">
    <property type="protein sequence ID" value="CAI3933788.1"/>
    <property type="molecule type" value="Genomic_DNA"/>
</dbReference>
<feature type="domain" description="Bacteriophage T5 Orf172 DNA-binding" evidence="1">
    <location>
        <begin position="287"/>
        <end position="382"/>
    </location>
</feature>
<proteinExistence type="predicted"/>
<dbReference type="Proteomes" id="UP001154255">
    <property type="component" value="Unassembled WGS sequence"/>
</dbReference>
<evidence type="ECO:0000313" key="4">
    <source>
        <dbReference type="Proteomes" id="UP001154255"/>
    </source>
</evidence>
<dbReference type="SMART" id="SM00974">
    <property type="entry name" value="T5orf172"/>
    <property type="match status" value="1"/>
</dbReference>
<gene>
    <name evidence="3" type="ORF">R53529_LOCUS686</name>
    <name evidence="2" type="ORF">R53530_LOCUS415</name>
</gene>
<keyword evidence="5" id="KW-1185">Reference proteome</keyword>
<dbReference type="InterPro" id="IPR018306">
    <property type="entry name" value="Phage_T5_Orf172_DNA-bd"/>
</dbReference>
<sequence length="402" mass="46559">MTKATLDEIFNRMQEMGLTDQKKRNQRPSEDDKILHDFEEINLFIDANGYAPGDVRDGHRLSLNERKLAARLEQYHKNNQYIRILKSQDRHFLLNYQEEKEIEDIPNSLDDIFNKGHALLSTDTSSATNIFSSSKTPKRLISKTDRVSKRIKCLDFNQFKPLFDSCVSDLVSGKRASIRFRKEQEIDTGDFFILNGIMVLVAEVTERQIRNGRKNARLRLIFSNGMEGENLLRSLATELYKDPQGRRISKPETETFSSDHIITIPGKEISGYIYILKSLSKNESIQELDGGLFKIGYTTSDDVQQRIQNAQNEATYLLAPVQLVHKYRVKNINLASFENLLHRFFGQAQLQIEIKDRFGKTVQPKEWFLLSLDIIEQAIKLLSNSTIHQYRYDNKTSCIVRK</sequence>
<evidence type="ECO:0000259" key="1">
    <source>
        <dbReference type="SMART" id="SM00974"/>
    </source>
</evidence>
<dbReference type="Proteomes" id="UP001154259">
    <property type="component" value="Unassembled WGS sequence"/>
</dbReference>
<accession>A0A9W4TMN3</accession>
<protein>
    <recommendedName>
        <fullName evidence="1">Bacteriophage T5 Orf172 DNA-binding domain-containing protein</fullName>
    </recommendedName>
</protein>
<dbReference type="Pfam" id="PF10544">
    <property type="entry name" value="T5orf172"/>
    <property type="match status" value="1"/>
</dbReference>
<evidence type="ECO:0000313" key="3">
    <source>
        <dbReference type="EMBL" id="CAI3933788.1"/>
    </source>
</evidence>
<dbReference type="RefSeq" id="WP_271789122.1">
    <property type="nucleotide sequence ID" value="NZ_CAMXCM010000001.1"/>
</dbReference>